<dbReference type="OrthoDB" id="9767863at2"/>
<evidence type="ECO:0000313" key="4">
    <source>
        <dbReference type="EMBL" id="TFB32483.1"/>
    </source>
</evidence>
<feature type="transmembrane region" description="Helical" evidence="1">
    <location>
        <begin position="116"/>
        <end position="137"/>
    </location>
</feature>
<keyword evidence="4" id="KW-0012">Acyltransferase</keyword>
<dbReference type="InterPro" id="IPR002656">
    <property type="entry name" value="Acyl_transf_3_dom"/>
</dbReference>
<dbReference type="AlphaFoldDB" id="A0A497Y2J5"/>
<reference evidence="4 6" key="2">
    <citation type="submission" date="2019-03" db="EMBL/GenBank/DDBJ databases">
        <authorList>
            <person name="He R.-H."/>
        </authorList>
    </citation>
    <scope>NUCLEOTIDE SEQUENCE [LARGE SCALE GENOMIC DNA]</scope>
    <source>
        <strain evidence="4 6">DSM 19624</strain>
    </source>
</reference>
<protein>
    <submittedName>
        <fullName evidence="4">Acyltransferase</fullName>
    </submittedName>
    <submittedName>
        <fullName evidence="3">Peptidoglycan/LPS O-acetylase OafA/YrhL</fullName>
    </submittedName>
</protein>
<feature type="transmembrane region" description="Helical" evidence="1">
    <location>
        <begin position="144"/>
        <end position="166"/>
    </location>
</feature>
<feature type="domain" description="Acyltransferase 3" evidence="2">
    <location>
        <begin position="5"/>
        <end position="314"/>
    </location>
</feature>
<organism evidence="3 5">
    <name type="scientific">Pedobacter alluvionis</name>
    <dbReference type="NCBI Taxonomy" id="475253"/>
    <lineage>
        <taxon>Bacteria</taxon>
        <taxon>Pseudomonadati</taxon>
        <taxon>Bacteroidota</taxon>
        <taxon>Sphingobacteriia</taxon>
        <taxon>Sphingobacteriales</taxon>
        <taxon>Sphingobacteriaceae</taxon>
        <taxon>Pedobacter</taxon>
    </lineage>
</organism>
<accession>A0A497Y2J5</accession>
<evidence type="ECO:0000313" key="3">
    <source>
        <dbReference type="EMBL" id="RLJ73911.1"/>
    </source>
</evidence>
<proteinExistence type="predicted"/>
<evidence type="ECO:0000313" key="6">
    <source>
        <dbReference type="Proteomes" id="UP000297429"/>
    </source>
</evidence>
<keyword evidence="1" id="KW-0812">Transmembrane</keyword>
<name>A0A497Y2J5_9SPHI</name>
<reference evidence="3 5" key="1">
    <citation type="submission" date="2018-10" db="EMBL/GenBank/DDBJ databases">
        <title>Genomic Encyclopedia of Archaeal and Bacterial Type Strains, Phase II (KMG-II): from individual species to whole genera.</title>
        <authorList>
            <person name="Goeker M."/>
        </authorList>
    </citation>
    <scope>NUCLEOTIDE SEQUENCE [LARGE SCALE GENOMIC DNA]</scope>
    <source>
        <strain evidence="3 5">DSM 19624</strain>
    </source>
</reference>
<feature type="transmembrane region" description="Helical" evidence="1">
    <location>
        <begin position="273"/>
        <end position="293"/>
    </location>
</feature>
<comment type="caution">
    <text evidence="3">The sequence shown here is derived from an EMBL/GenBank/DDBJ whole genome shotgun (WGS) entry which is preliminary data.</text>
</comment>
<gene>
    <name evidence="3" type="ORF">BCL90_4078</name>
    <name evidence="4" type="ORF">E3V97_00145</name>
</gene>
<feature type="transmembrane region" description="Helical" evidence="1">
    <location>
        <begin position="92"/>
        <end position="110"/>
    </location>
</feature>
<dbReference type="Proteomes" id="UP000273898">
    <property type="component" value="Unassembled WGS sequence"/>
</dbReference>
<evidence type="ECO:0000313" key="5">
    <source>
        <dbReference type="Proteomes" id="UP000273898"/>
    </source>
</evidence>
<keyword evidence="6" id="KW-1185">Reference proteome</keyword>
<dbReference type="PANTHER" id="PTHR23028">
    <property type="entry name" value="ACETYLTRANSFERASE"/>
    <property type="match status" value="1"/>
</dbReference>
<evidence type="ECO:0000256" key="1">
    <source>
        <dbReference type="SAM" id="Phobius"/>
    </source>
</evidence>
<feature type="transmembrane region" description="Helical" evidence="1">
    <location>
        <begin position="299"/>
        <end position="318"/>
    </location>
</feature>
<dbReference type="RefSeq" id="WP_121286082.1">
    <property type="nucleotide sequence ID" value="NZ_RCCK01000013.1"/>
</dbReference>
<dbReference type="EMBL" id="SOPX01000001">
    <property type="protein sequence ID" value="TFB32483.1"/>
    <property type="molecule type" value="Genomic_DNA"/>
</dbReference>
<dbReference type="InterPro" id="IPR050879">
    <property type="entry name" value="Acyltransferase_3"/>
</dbReference>
<dbReference type="Pfam" id="PF01757">
    <property type="entry name" value="Acyl_transf_3"/>
    <property type="match status" value="1"/>
</dbReference>
<keyword evidence="1" id="KW-0472">Membrane</keyword>
<sequence length="343" mass="39808">MKRIKGLDSIRFICAIYVLLGHFGIPFIPNLMKNPNIDGLLLKLIKVLSLTFNGPAAVIVFFIISGFCINYPYQQEKKIDLLPYYSRRLLRISIPAIVAAMICYKFNTLGKFPDYGVFWSIICEVIYYLIFPILFYIRKRIKWQYIVIAAYIICFTTLLLNPGLLIAKSNDYPALGIFTWVIGLPCWLLGCWLSENYHRFTTPTVTKIWVLRFCIIIGALLLKLIKFHAPTVFASNCYTLNIFAIPAVMWLAYEIMYFEHANPYSWLEKAGKWSYSLYIIHPAIIGFFMYYEIGDLTNMQLPILICSLVFAYVFYLAIEKPSHKFSSFISKKLRARSKLVLQN</sequence>
<dbReference type="GO" id="GO:0016747">
    <property type="term" value="F:acyltransferase activity, transferring groups other than amino-acyl groups"/>
    <property type="evidence" value="ECO:0007669"/>
    <property type="project" value="InterPro"/>
</dbReference>
<feature type="transmembrane region" description="Helical" evidence="1">
    <location>
        <begin position="205"/>
        <end position="225"/>
    </location>
</feature>
<feature type="transmembrane region" description="Helical" evidence="1">
    <location>
        <begin position="52"/>
        <end position="71"/>
    </location>
</feature>
<feature type="transmembrane region" description="Helical" evidence="1">
    <location>
        <begin position="12"/>
        <end position="32"/>
    </location>
</feature>
<feature type="transmembrane region" description="Helical" evidence="1">
    <location>
        <begin position="172"/>
        <end position="193"/>
    </location>
</feature>
<dbReference type="EMBL" id="RCCK01000013">
    <property type="protein sequence ID" value="RLJ73911.1"/>
    <property type="molecule type" value="Genomic_DNA"/>
</dbReference>
<dbReference type="Proteomes" id="UP000297429">
    <property type="component" value="Unassembled WGS sequence"/>
</dbReference>
<keyword evidence="1" id="KW-1133">Transmembrane helix</keyword>
<keyword evidence="4" id="KW-0808">Transferase</keyword>
<evidence type="ECO:0000259" key="2">
    <source>
        <dbReference type="Pfam" id="PF01757"/>
    </source>
</evidence>
<feature type="transmembrane region" description="Helical" evidence="1">
    <location>
        <begin position="231"/>
        <end position="253"/>
    </location>
</feature>